<feature type="transmembrane region" description="Helical" evidence="7">
    <location>
        <begin position="140"/>
        <end position="160"/>
    </location>
</feature>
<proteinExistence type="inferred from homology"/>
<dbReference type="InterPro" id="IPR035906">
    <property type="entry name" value="MetI-like_sf"/>
</dbReference>
<feature type="transmembrane region" description="Helical" evidence="7">
    <location>
        <begin position="236"/>
        <end position="260"/>
    </location>
</feature>
<keyword evidence="4 7" id="KW-0812">Transmembrane</keyword>
<evidence type="ECO:0000256" key="3">
    <source>
        <dbReference type="ARBA" id="ARBA00022475"/>
    </source>
</evidence>
<dbReference type="SUPFAM" id="SSF161098">
    <property type="entry name" value="MetI-like"/>
    <property type="match status" value="1"/>
</dbReference>
<evidence type="ECO:0000313" key="9">
    <source>
        <dbReference type="EMBL" id="AIQ66922.1"/>
    </source>
</evidence>
<dbReference type="Proteomes" id="UP000029500">
    <property type="component" value="Chromosome"/>
</dbReference>
<evidence type="ECO:0000256" key="4">
    <source>
        <dbReference type="ARBA" id="ARBA00022692"/>
    </source>
</evidence>
<protein>
    <submittedName>
        <fullName evidence="9">Sugar ABC transporter permease</fullName>
    </submittedName>
</protein>
<dbReference type="GO" id="GO:0055085">
    <property type="term" value="P:transmembrane transport"/>
    <property type="evidence" value="ECO:0007669"/>
    <property type="project" value="InterPro"/>
</dbReference>
<feature type="domain" description="ABC transmembrane type-1" evidence="8">
    <location>
        <begin position="69"/>
        <end position="260"/>
    </location>
</feature>
<dbReference type="GO" id="GO:0005886">
    <property type="term" value="C:plasma membrane"/>
    <property type="evidence" value="ECO:0007669"/>
    <property type="project" value="UniProtKB-SubCell"/>
</dbReference>
<name>A0A089M190_9BACL</name>
<dbReference type="eggNOG" id="COG0395">
    <property type="taxonomic scope" value="Bacteria"/>
</dbReference>
<comment type="similarity">
    <text evidence="7">Belongs to the binding-protein-dependent transport system permease family.</text>
</comment>
<dbReference type="KEGG" id="pgm:PGRAT_04140"/>
<evidence type="ECO:0000313" key="10">
    <source>
        <dbReference type="Proteomes" id="UP000029500"/>
    </source>
</evidence>
<feature type="transmembrane region" description="Helical" evidence="7">
    <location>
        <begin position="68"/>
        <end position="92"/>
    </location>
</feature>
<evidence type="ECO:0000256" key="5">
    <source>
        <dbReference type="ARBA" id="ARBA00022989"/>
    </source>
</evidence>
<dbReference type="PROSITE" id="PS50928">
    <property type="entry name" value="ABC_TM1"/>
    <property type="match status" value="1"/>
</dbReference>
<dbReference type="OrthoDB" id="187395at2"/>
<dbReference type="PANTHER" id="PTHR43744:SF8">
    <property type="entry name" value="SN-GLYCEROL-3-PHOSPHATE TRANSPORT SYSTEM PERMEASE PROTEIN UGPE"/>
    <property type="match status" value="1"/>
</dbReference>
<dbReference type="STRING" id="189425.PGRAT_04140"/>
<dbReference type="AlphaFoldDB" id="A0A089M190"/>
<dbReference type="Pfam" id="PF00528">
    <property type="entry name" value="BPD_transp_1"/>
    <property type="match status" value="1"/>
</dbReference>
<organism evidence="9 10">
    <name type="scientific">Paenibacillus graminis</name>
    <dbReference type="NCBI Taxonomy" id="189425"/>
    <lineage>
        <taxon>Bacteria</taxon>
        <taxon>Bacillati</taxon>
        <taxon>Bacillota</taxon>
        <taxon>Bacilli</taxon>
        <taxon>Bacillales</taxon>
        <taxon>Paenibacillaceae</taxon>
        <taxon>Paenibacillus</taxon>
    </lineage>
</organism>
<dbReference type="Gene3D" id="1.10.3720.10">
    <property type="entry name" value="MetI-like"/>
    <property type="match status" value="1"/>
</dbReference>
<dbReference type="InterPro" id="IPR000515">
    <property type="entry name" value="MetI-like"/>
</dbReference>
<evidence type="ECO:0000256" key="6">
    <source>
        <dbReference type="ARBA" id="ARBA00023136"/>
    </source>
</evidence>
<evidence type="ECO:0000256" key="2">
    <source>
        <dbReference type="ARBA" id="ARBA00022448"/>
    </source>
</evidence>
<dbReference type="RefSeq" id="WP_025706767.1">
    <property type="nucleotide sequence ID" value="NZ_CP009287.1"/>
</dbReference>
<dbReference type="HOGENOM" id="CLU_016047_1_2_9"/>
<dbReference type="PANTHER" id="PTHR43744">
    <property type="entry name" value="ABC TRANSPORTER PERMEASE PROTEIN MG189-RELATED-RELATED"/>
    <property type="match status" value="1"/>
</dbReference>
<gene>
    <name evidence="9" type="ORF">PGRAT_04140</name>
</gene>
<feature type="transmembrane region" description="Helical" evidence="7">
    <location>
        <begin position="104"/>
        <end position="128"/>
    </location>
</feature>
<reference evidence="9 10" key="1">
    <citation type="submission" date="2014-08" db="EMBL/GenBank/DDBJ databases">
        <title>Comparative genomics of the Paenibacillus odorifer group.</title>
        <authorList>
            <person name="den Bakker H.C."/>
            <person name="Tsai Y.-C."/>
            <person name="Martin N."/>
            <person name="Korlach J."/>
            <person name="Wiedmann M."/>
        </authorList>
    </citation>
    <scope>NUCLEOTIDE SEQUENCE [LARGE SCALE GENOMIC DNA]</scope>
    <source>
        <strain evidence="9 10">DSM 15220</strain>
    </source>
</reference>
<keyword evidence="10" id="KW-1185">Reference proteome</keyword>
<keyword evidence="5 7" id="KW-1133">Transmembrane helix</keyword>
<feature type="transmembrane region" description="Helical" evidence="7">
    <location>
        <begin position="12"/>
        <end position="33"/>
    </location>
</feature>
<keyword evidence="6 7" id="KW-0472">Membrane</keyword>
<keyword evidence="3" id="KW-1003">Cell membrane</keyword>
<dbReference type="EMBL" id="CP009287">
    <property type="protein sequence ID" value="AIQ66922.1"/>
    <property type="molecule type" value="Genomic_DNA"/>
</dbReference>
<keyword evidence="2 7" id="KW-0813">Transport</keyword>
<evidence type="ECO:0000259" key="8">
    <source>
        <dbReference type="PROSITE" id="PS50928"/>
    </source>
</evidence>
<dbReference type="CDD" id="cd06261">
    <property type="entry name" value="TM_PBP2"/>
    <property type="match status" value="1"/>
</dbReference>
<accession>A0A089M190</accession>
<sequence length="275" mass="30712">MLRKTKNSSIYILMIIIAVLQLFPLYWLVISAFKDNSEIIGGTVWALPAEWRLSNFTEAWVSAKVNQYFGNSVIVTLVTLMFVLLFASMMAYALTRMKFKYNSLILFILLMGVMVPIHATLIPLFMILKNLGILSSRLSIILPYIAVNLPIGVYMLSAFLRTMPKELEEAACMDGCGVVKSFFKVVLPLLKPPLASVAIFVFLAVWNELLMAATFIQKQELRTLPLGLMNFSGQYSISWGPLAAAMVISTLPILLAYVLFSDQMEKSFTAGAILK</sequence>
<evidence type="ECO:0000256" key="7">
    <source>
        <dbReference type="RuleBase" id="RU363032"/>
    </source>
</evidence>
<evidence type="ECO:0000256" key="1">
    <source>
        <dbReference type="ARBA" id="ARBA00004651"/>
    </source>
</evidence>
<comment type="subcellular location">
    <subcellularLocation>
        <location evidence="1 7">Cell membrane</location>
        <topology evidence="1 7">Multi-pass membrane protein</topology>
    </subcellularLocation>
</comment>